<organism evidence="2 3">
    <name type="scientific">Floridaenema evergladense BLCC-F167</name>
    <dbReference type="NCBI Taxonomy" id="3153639"/>
    <lineage>
        <taxon>Bacteria</taxon>
        <taxon>Bacillati</taxon>
        <taxon>Cyanobacteriota</taxon>
        <taxon>Cyanophyceae</taxon>
        <taxon>Oscillatoriophycideae</taxon>
        <taxon>Aerosakkonematales</taxon>
        <taxon>Aerosakkonemataceae</taxon>
        <taxon>Floridanema</taxon>
        <taxon>Floridanema evergladense</taxon>
    </lineage>
</organism>
<dbReference type="SUPFAM" id="SSF46785">
    <property type="entry name" value="Winged helix' DNA-binding domain"/>
    <property type="match status" value="1"/>
</dbReference>
<dbReference type="InterPro" id="IPR036390">
    <property type="entry name" value="WH_DNA-bd_sf"/>
</dbReference>
<accession>A0ABV4WDN0</accession>
<dbReference type="Pfam" id="PF09012">
    <property type="entry name" value="FeoC"/>
    <property type="match status" value="1"/>
</dbReference>
<comment type="caution">
    <text evidence="2">The sequence shown here is derived from an EMBL/GenBank/DDBJ whole genome shotgun (WGS) entry which is preliminary data.</text>
</comment>
<keyword evidence="3" id="KW-1185">Reference proteome</keyword>
<evidence type="ECO:0000259" key="1">
    <source>
        <dbReference type="Pfam" id="PF09012"/>
    </source>
</evidence>
<evidence type="ECO:0000313" key="3">
    <source>
        <dbReference type="Proteomes" id="UP001576780"/>
    </source>
</evidence>
<reference evidence="2 3" key="1">
    <citation type="submission" date="2024-09" db="EMBL/GenBank/DDBJ databases">
        <title>Floridaenema gen nov. (Aerosakkonemataceae, Aerosakkonematales ord. nov., Cyanobacteria) from benthic tropical and subtropical fresh waters, with the description of four new species.</title>
        <authorList>
            <person name="Moretto J.A."/>
            <person name="Berthold D.E."/>
            <person name="Lefler F.W."/>
            <person name="Huang I.-S."/>
            <person name="Laughinghouse H. IV."/>
        </authorList>
    </citation>
    <scope>NUCLEOTIDE SEQUENCE [LARGE SCALE GENOMIC DNA]</scope>
    <source>
        <strain evidence="2 3">BLCC-F167</strain>
    </source>
</reference>
<gene>
    <name evidence="2" type="ORF">ACE1CA_01465</name>
</gene>
<feature type="domain" description="Transcriptional regulator HTH-type FeoC" evidence="1">
    <location>
        <begin position="2"/>
        <end position="68"/>
    </location>
</feature>
<sequence>MILQELQQYLRDRPVSSLAELAQHFQSDPDALRLMLNRLESKGRVRKLETKKCGSCHSCNPETMELYEWVKS</sequence>
<dbReference type="InterPro" id="IPR015102">
    <property type="entry name" value="Tscrpt_reg_HTH_FeoC"/>
</dbReference>
<dbReference type="Gene3D" id="1.10.10.10">
    <property type="entry name" value="Winged helix-like DNA-binding domain superfamily/Winged helix DNA-binding domain"/>
    <property type="match status" value="1"/>
</dbReference>
<protein>
    <submittedName>
        <fullName evidence="2">FeoC-like transcriptional regulator</fullName>
    </submittedName>
</protein>
<name>A0ABV4WDN0_9CYAN</name>
<proteinExistence type="predicted"/>
<evidence type="ECO:0000313" key="2">
    <source>
        <dbReference type="EMBL" id="MFB2833181.1"/>
    </source>
</evidence>
<dbReference type="Proteomes" id="UP001576780">
    <property type="component" value="Unassembled WGS sequence"/>
</dbReference>
<dbReference type="InterPro" id="IPR036388">
    <property type="entry name" value="WH-like_DNA-bd_sf"/>
</dbReference>
<dbReference type="EMBL" id="JBHFNT010000017">
    <property type="protein sequence ID" value="MFB2833181.1"/>
    <property type="molecule type" value="Genomic_DNA"/>
</dbReference>
<dbReference type="RefSeq" id="WP_413275647.1">
    <property type="nucleotide sequence ID" value="NZ_JBHFNT010000017.1"/>
</dbReference>